<dbReference type="EMBL" id="JACCAB010000001">
    <property type="protein sequence ID" value="NYG08663.1"/>
    <property type="molecule type" value="Genomic_DNA"/>
</dbReference>
<feature type="active site" evidence="1">
    <location>
        <position position="32"/>
    </location>
</feature>
<gene>
    <name evidence="4" type="ORF">BJ986_003150</name>
</gene>
<evidence type="ECO:0000313" key="5">
    <source>
        <dbReference type="Proteomes" id="UP000573599"/>
    </source>
</evidence>
<dbReference type="PANTHER" id="PTHR36934:SF1">
    <property type="entry name" value="THIOESTERASE DOMAIN-CONTAINING PROTEIN"/>
    <property type="match status" value="1"/>
</dbReference>
<dbReference type="RefSeq" id="WP_179423250.1">
    <property type="nucleotide sequence ID" value="NZ_JACCAB010000001.1"/>
</dbReference>
<feature type="active site" evidence="1">
    <location>
        <position position="58"/>
    </location>
</feature>
<dbReference type="InterPro" id="IPR025540">
    <property type="entry name" value="FlK"/>
</dbReference>
<dbReference type="InterPro" id="IPR054485">
    <property type="entry name" value="FlK-like_dom"/>
</dbReference>
<proteinExistence type="predicted"/>
<keyword evidence="5" id="KW-1185">Reference proteome</keyword>
<dbReference type="SUPFAM" id="SSF54637">
    <property type="entry name" value="Thioesterase/thiol ester dehydrase-isomerase"/>
    <property type="match status" value="1"/>
</dbReference>
<accession>A0A852WHE1</accession>
<dbReference type="Proteomes" id="UP000573599">
    <property type="component" value="Unassembled WGS sequence"/>
</dbReference>
<evidence type="ECO:0000256" key="2">
    <source>
        <dbReference type="PIRSR" id="PIRSR014972-2"/>
    </source>
</evidence>
<dbReference type="AlphaFoldDB" id="A0A852WHE1"/>
<protein>
    <submittedName>
        <fullName evidence="4">Putative thioesterase</fullName>
    </submittedName>
</protein>
<dbReference type="PANTHER" id="PTHR36934">
    <property type="entry name" value="BLR0278 PROTEIN"/>
    <property type="match status" value="1"/>
</dbReference>
<organism evidence="4 5">
    <name type="scientific">Pedococcus badiiscoriae</name>
    <dbReference type="NCBI Taxonomy" id="642776"/>
    <lineage>
        <taxon>Bacteria</taxon>
        <taxon>Bacillati</taxon>
        <taxon>Actinomycetota</taxon>
        <taxon>Actinomycetes</taxon>
        <taxon>Micrococcales</taxon>
        <taxon>Intrasporangiaceae</taxon>
        <taxon>Pedococcus</taxon>
    </lineage>
</organism>
<feature type="active site" evidence="1">
    <location>
        <position position="24"/>
    </location>
</feature>
<dbReference type="PIRSF" id="PIRSF014972">
    <property type="entry name" value="FlK"/>
    <property type="match status" value="1"/>
</dbReference>
<feature type="binding site" evidence="2">
    <location>
        <position position="104"/>
    </location>
    <ligand>
        <name>substrate</name>
    </ligand>
</feature>
<sequence>MRYQVTERDTARAVGSGDVSVLATPRLIAWMEAETVLAAASLIGPEQTTVGTAVRIDHVKATAVGDAVNVTARLTGDAQSRRLTFAVTALDEGGQRVGGGEIDRVVVDRARFLGSLQSGSTAQ</sequence>
<reference evidence="4 5" key="1">
    <citation type="submission" date="2020-07" db="EMBL/GenBank/DDBJ databases">
        <title>Sequencing the genomes of 1000 actinobacteria strains.</title>
        <authorList>
            <person name="Klenk H.-P."/>
        </authorList>
    </citation>
    <scope>NUCLEOTIDE SEQUENCE [LARGE SCALE GENOMIC DNA]</scope>
    <source>
        <strain evidence="4 5">DSM 23987</strain>
    </source>
</reference>
<comment type="caution">
    <text evidence="4">The sequence shown here is derived from an EMBL/GenBank/DDBJ whole genome shotgun (WGS) entry which is preliminary data.</text>
</comment>
<dbReference type="Gene3D" id="3.10.129.10">
    <property type="entry name" value="Hotdog Thioesterase"/>
    <property type="match status" value="1"/>
</dbReference>
<dbReference type="Pfam" id="PF22636">
    <property type="entry name" value="FlK"/>
    <property type="match status" value="1"/>
</dbReference>
<evidence type="ECO:0000313" key="4">
    <source>
        <dbReference type="EMBL" id="NYG08663.1"/>
    </source>
</evidence>
<feature type="binding site" evidence="2">
    <location>
        <position position="51"/>
    </location>
    <ligand>
        <name>CoA</name>
        <dbReference type="ChEBI" id="CHEBI:57287"/>
    </ligand>
</feature>
<evidence type="ECO:0000256" key="1">
    <source>
        <dbReference type="PIRSR" id="PIRSR014972-1"/>
    </source>
</evidence>
<dbReference type="InterPro" id="IPR029069">
    <property type="entry name" value="HotDog_dom_sf"/>
</dbReference>
<feature type="domain" description="Fluoroacetyl-CoA-specific thioesterase-like" evidence="3">
    <location>
        <begin position="5"/>
        <end position="109"/>
    </location>
</feature>
<feature type="binding site" evidence="2">
    <location>
        <position position="51"/>
    </location>
    <ligand>
        <name>substrate</name>
    </ligand>
</feature>
<evidence type="ECO:0000259" key="3">
    <source>
        <dbReference type="Pfam" id="PF22636"/>
    </source>
</evidence>
<name>A0A852WHE1_9MICO</name>